<proteinExistence type="predicted"/>
<gene>
    <name evidence="1" type="ORF">CLM73_13865</name>
</gene>
<organism evidence="1 2">
    <name type="scientific">Achromobacter spanius</name>
    <dbReference type="NCBI Taxonomy" id="217203"/>
    <lineage>
        <taxon>Bacteria</taxon>
        <taxon>Pseudomonadati</taxon>
        <taxon>Pseudomonadota</taxon>
        <taxon>Betaproteobacteria</taxon>
        <taxon>Burkholderiales</taxon>
        <taxon>Alcaligenaceae</taxon>
        <taxon>Achromobacter</taxon>
    </lineage>
</organism>
<evidence type="ECO:0000313" key="1">
    <source>
        <dbReference type="EMBL" id="AVJ28119.1"/>
    </source>
</evidence>
<keyword evidence="2" id="KW-1185">Reference proteome</keyword>
<dbReference type="RefSeq" id="WP_105238929.1">
    <property type="nucleotide sequence ID" value="NZ_CP023270.1"/>
</dbReference>
<dbReference type="OrthoDB" id="8662979at2"/>
<protein>
    <recommendedName>
        <fullName evidence="3">EAL domain-containing protein</fullName>
    </recommendedName>
</protein>
<evidence type="ECO:0000313" key="2">
    <source>
        <dbReference type="Proteomes" id="UP000239477"/>
    </source>
</evidence>
<name>A0A2S0I7V6_9BURK</name>
<dbReference type="AlphaFoldDB" id="A0A2S0I7V6"/>
<dbReference type="Proteomes" id="UP000239477">
    <property type="component" value="Chromosome"/>
</dbReference>
<accession>A0A2S0I7V6</accession>
<dbReference type="EMBL" id="CP023270">
    <property type="protein sequence ID" value="AVJ28119.1"/>
    <property type="molecule type" value="Genomic_DNA"/>
</dbReference>
<evidence type="ECO:0008006" key="3">
    <source>
        <dbReference type="Google" id="ProtNLM"/>
    </source>
</evidence>
<sequence>MNAINQAESASLVSEPLRIQPVLDAKGVVREMAVVGGRSRHTPALLASAASADALRRAGRVFRAAGCLATLSMDHPLNVNTDILLAQQLCQDLRIGAVAGDQLRETLQEAHPGQPIYPCAKVTYNVPLSDRLAQGATLFNSYQELRPALRVRLLPSAQVPFGTLRATGLQVGIPEGICTRRPLQERFFSLLGQASRQGLKVLAQDIRRIDDFNWLRAQPDVLFQGEALSIALSLQYVQEWLTSAGSGWRAFQMGA</sequence>
<reference evidence="1 2" key="1">
    <citation type="submission" date="2017-09" db="EMBL/GenBank/DDBJ databases">
        <title>Genomic, metabolic, and phenotypic characteristics of bacterial isolates from the natural microbiome of the model nematode Caenorhabditis elegans.</title>
        <authorList>
            <person name="Zimmermann J."/>
            <person name="Obeng N."/>
            <person name="Yang W."/>
            <person name="Obeng O."/>
            <person name="Kissoyan K."/>
            <person name="Pees B."/>
            <person name="Dirksen P."/>
            <person name="Hoppner M."/>
            <person name="Franke A."/>
            <person name="Rosenstiel P."/>
            <person name="Leippe M."/>
            <person name="Dierking K."/>
            <person name="Kaleta C."/>
            <person name="Schulenburg H."/>
        </authorList>
    </citation>
    <scope>NUCLEOTIDE SEQUENCE [LARGE SCALE GENOMIC DNA]</scope>
    <source>
        <strain evidence="1 2">MYb73</strain>
    </source>
</reference>